<evidence type="ECO:0000256" key="1">
    <source>
        <dbReference type="SAM" id="SignalP"/>
    </source>
</evidence>
<reference evidence="3 5" key="1">
    <citation type="submission" date="2016-08" db="EMBL/GenBank/DDBJ databases">
        <authorList>
            <consortium name="Pathogen Informatics"/>
        </authorList>
    </citation>
    <scope>NUCLEOTIDE SEQUENCE</scope>
    <source>
        <strain evidence="3">NK65 ny</strain>
        <strain evidence="2 6">NK65e</strain>
        <strain evidence="4 5">SP11 Antwerpcl1</strain>
    </source>
</reference>
<evidence type="ECO:0000313" key="2">
    <source>
        <dbReference type="EMBL" id="SBW38173.1"/>
    </source>
</evidence>
<feature type="signal peptide" evidence="1">
    <location>
        <begin position="1"/>
        <end position="25"/>
    </location>
</feature>
<dbReference type="NCBIfam" id="TIGR01599">
    <property type="entry name" value="PYST-A"/>
    <property type="match status" value="1"/>
</dbReference>
<dbReference type="EMBL" id="FMII01000106">
    <property type="protein sequence ID" value="SCL83003.1"/>
    <property type="molecule type" value="Genomic_DNA"/>
</dbReference>
<name>A0A1C6W927_PLABE</name>
<dbReference type="Proteomes" id="UP000220214">
    <property type="component" value="Unassembled WGS sequence"/>
</dbReference>
<proteinExistence type="predicted"/>
<dbReference type="EMBL" id="FMIE01000070">
    <property type="protein sequence ID" value="SCL82663.1"/>
    <property type="molecule type" value="Genomic_DNA"/>
</dbReference>
<dbReference type="EMBL" id="FLVA01000094">
    <property type="protein sequence ID" value="SBW38173.1"/>
    <property type="molecule type" value="Genomic_DNA"/>
</dbReference>
<dbReference type="AlphaFoldDB" id="A0A1C6W927"/>
<dbReference type="Proteomes" id="UP000219860">
    <property type="component" value="Unassembled WGS sequence"/>
</dbReference>
<gene>
    <name evidence="2" type="ORF">PBNK65E_000500000</name>
    <name evidence="3" type="ORF">PBNK65NY_000495400</name>
    <name evidence="4" type="ORF">PBSP11A_000497700</name>
</gene>
<organism evidence="3">
    <name type="scientific">Plasmodium berghei</name>
    <dbReference type="NCBI Taxonomy" id="5821"/>
    <lineage>
        <taxon>Eukaryota</taxon>
        <taxon>Sar</taxon>
        <taxon>Alveolata</taxon>
        <taxon>Apicomplexa</taxon>
        <taxon>Aconoidasida</taxon>
        <taxon>Haemosporida</taxon>
        <taxon>Plasmodiidae</taxon>
        <taxon>Plasmodium</taxon>
        <taxon>Plasmodium (Vinckeia)</taxon>
    </lineage>
</organism>
<dbReference type="Proteomes" id="UP000516480">
    <property type="component" value="Unassembled WGS sequence"/>
</dbReference>
<evidence type="ECO:0000313" key="5">
    <source>
        <dbReference type="Proteomes" id="UP000219860"/>
    </source>
</evidence>
<keyword evidence="1" id="KW-0732">Signal</keyword>
<protein>
    <submittedName>
        <fullName evidence="3">Fam-a protein</fullName>
    </submittedName>
</protein>
<evidence type="ECO:0000313" key="4">
    <source>
        <dbReference type="EMBL" id="SCL83003.1"/>
    </source>
</evidence>
<evidence type="ECO:0000313" key="3">
    <source>
        <dbReference type="EMBL" id="SCL82663.1"/>
    </source>
</evidence>
<dbReference type="OrthoDB" id="370526at2759"/>
<evidence type="ECO:0000313" key="6">
    <source>
        <dbReference type="Proteomes" id="UP000220214"/>
    </source>
</evidence>
<feature type="chain" id="PRO_5014058201" evidence="1">
    <location>
        <begin position="26"/>
        <end position="292"/>
    </location>
</feature>
<dbReference type="InterPro" id="IPR006486">
    <property type="entry name" value="PYST_A"/>
</dbReference>
<sequence length="292" mass="33740">MNKGYIKIALILLSLAGYMQNVAFAAEYAPDVSSEANPDRQKTIFEKYRDFVCYDIYEILAAIDHANDTSELLLKLSETSADNYSTFYKENESKIIYFKRIGNMDISRVHLTIPYASNVSNTKQYLRYKNNFKLNNHYYIYPYFYFSLVLCRNIVRVYSKYLIMFDKLNIDSNYSNIIKKYVLAAKVKPSNDTTVILCPSRALNYLGDIYNEPNMKEILKNTQSIETGIDPEEALTKLGTNIAGFVVKKRNDNVQVTYINVIYDGGNSIEYACDKRERNYACSSILSLEQRI</sequence>
<accession>A0A1C6W927</accession>
<dbReference type="VEuPathDB" id="PlasmoDB:PBANKA_0317061"/>